<dbReference type="KEGG" id="blac:94348798"/>
<comment type="caution">
    <text evidence="1">The sequence shown here is derived from an EMBL/GenBank/DDBJ whole genome shotgun (WGS) entry which is preliminary data.</text>
</comment>
<evidence type="ECO:0000313" key="2">
    <source>
        <dbReference type="Proteomes" id="UP000294530"/>
    </source>
</evidence>
<dbReference type="GeneID" id="94348798"/>
<proteinExistence type="predicted"/>
<protein>
    <submittedName>
        <fullName evidence="1">Uncharacterized protein</fullName>
    </submittedName>
</protein>
<reference evidence="1 2" key="1">
    <citation type="journal article" date="2021" name="Genome Biol.">
        <title>AFLAP: assembly-free linkage analysis pipeline using k-mers from genome sequencing data.</title>
        <authorList>
            <person name="Fletcher K."/>
            <person name="Zhang L."/>
            <person name="Gil J."/>
            <person name="Han R."/>
            <person name="Cavanaugh K."/>
            <person name="Michelmore R."/>
        </authorList>
    </citation>
    <scope>NUCLEOTIDE SEQUENCE [LARGE SCALE GENOMIC DNA]</scope>
    <source>
        <strain evidence="1 2">SF5</strain>
    </source>
</reference>
<name>A0A976FMN9_BRELC</name>
<keyword evidence="2" id="KW-1185">Reference proteome</keyword>
<dbReference type="RefSeq" id="XP_067819136.1">
    <property type="nucleotide sequence ID" value="XM_067963127.1"/>
</dbReference>
<gene>
    <name evidence="1" type="ORF">CCR75_005042</name>
</gene>
<accession>A0A976FMN9</accession>
<dbReference type="AlphaFoldDB" id="A0A976FMN9"/>
<sequence>MDDAIDFNVSYQFAQLRDGDNHMYVRVISKVPTLSSHVAHRVFAFRHRHRISHSSTRLSIIASTKGDPVRLREKMD</sequence>
<organism evidence="1 2">
    <name type="scientific">Bremia lactucae</name>
    <name type="common">Lettuce downy mildew</name>
    <dbReference type="NCBI Taxonomy" id="4779"/>
    <lineage>
        <taxon>Eukaryota</taxon>
        <taxon>Sar</taxon>
        <taxon>Stramenopiles</taxon>
        <taxon>Oomycota</taxon>
        <taxon>Peronosporomycetes</taxon>
        <taxon>Peronosporales</taxon>
        <taxon>Peronosporaceae</taxon>
        <taxon>Bremia</taxon>
    </lineage>
</organism>
<dbReference type="EMBL" id="SHOA02000016">
    <property type="protein sequence ID" value="TDH69637.1"/>
    <property type="molecule type" value="Genomic_DNA"/>
</dbReference>
<dbReference type="Proteomes" id="UP000294530">
    <property type="component" value="Unassembled WGS sequence"/>
</dbReference>
<evidence type="ECO:0000313" key="1">
    <source>
        <dbReference type="EMBL" id="TDH69637.1"/>
    </source>
</evidence>